<dbReference type="GO" id="GO:0008855">
    <property type="term" value="F:exodeoxyribonuclease VII activity"/>
    <property type="evidence" value="ECO:0007669"/>
    <property type="project" value="UniProtKB-EC"/>
</dbReference>
<proteinExistence type="predicted"/>
<dbReference type="GO" id="GO:0009318">
    <property type="term" value="C:exodeoxyribonuclease VII complex"/>
    <property type="evidence" value="ECO:0007669"/>
    <property type="project" value="InterPro"/>
</dbReference>
<evidence type="ECO:0000259" key="1">
    <source>
        <dbReference type="Pfam" id="PF02601"/>
    </source>
</evidence>
<dbReference type="PANTHER" id="PTHR30008:SF0">
    <property type="entry name" value="EXODEOXYRIBONUCLEASE 7 LARGE SUBUNIT"/>
    <property type="match status" value="1"/>
</dbReference>
<dbReference type="AlphaFoldDB" id="A0A645I2G9"/>
<dbReference type="GO" id="GO:0006308">
    <property type="term" value="P:DNA catabolic process"/>
    <property type="evidence" value="ECO:0007669"/>
    <property type="project" value="InterPro"/>
</dbReference>
<keyword evidence="2" id="KW-0378">Hydrolase</keyword>
<gene>
    <name evidence="2" type="primary">xseA_48</name>
    <name evidence="2" type="ORF">SDC9_192927</name>
</gene>
<comment type="caution">
    <text evidence="2">The sequence shown here is derived from an EMBL/GenBank/DDBJ whole genome shotgun (WGS) entry which is preliminary data.</text>
</comment>
<evidence type="ECO:0000313" key="2">
    <source>
        <dbReference type="EMBL" id="MPN45360.1"/>
    </source>
</evidence>
<dbReference type="Pfam" id="PF02601">
    <property type="entry name" value="Exonuc_VII_L"/>
    <property type="match status" value="1"/>
</dbReference>
<dbReference type="InterPro" id="IPR003753">
    <property type="entry name" value="Exonuc_VII_L"/>
</dbReference>
<accession>A0A645I2G9</accession>
<dbReference type="PANTHER" id="PTHR30008">
    <property type="entry name" value="EXODEOXYRIBONUCLEASE 7 LARGE SUBUNIT"/>
    <property type="match status" value="1"/>
</dbReference>
<dbReference type="EC" id="3.1.11.6" evidence="2"/>
<reference evidence="2" key="1">
    <citation type="submission" date="2019-08" db="EMBL/GenBank/DDBJ databases">
        <authorList>
            <person name="Kucharzyk K."/>
            <person name="Murdoch R.W."/>
            <person name="Higgins S."/>
            <person name="Loffler F."/>
        </authorList>
    </citation>
    <scope>NUCLEOTIDE SEQUENCE</scope>
</reference>
<sequence>MLAKRLISPAQRLAQQRQLLAACQSRLTTALRETGVRGTLATVRLSQRLRLARPNTERLNVRLATLAERLNNAWRSVLDSRSTRLAHLAASLDHLSPDNVLARGYSIVTDASGHVLRSSGGLEPNDCINVSFHAGRAEARITSVQP</sequence>
<feature type="domain" description="Exonuclease VII large subunit C-terminal" evidence="1">
    <location>
        <begin position="2"/>
        <end position="139"/>
    </location>
</feature>
<protein>
    <submittedName>
        <fullName evidence="2">Exodeoxyribonuclease 7 large subunit</fullName>
        <ecNumber evidence="2">3.1.11.6</ecNumber>
    </submittedName>
</protein>
<name>A0A645I2G9_9ZZZZ</name>
<organism evidence="2">
    <name type="scientific">bioreactor metagenome</name>
    <dbReference type="NCBI Taxonomy" id="1076179"/>
    <lineage>
        <taxon>unclassified sequences</taxon>
        <taxon>metagenomes</taxon>
        <taxon>ecological metagenomes</taxon>
    </lineage>
</organism>
<dbReference type="EMBL" id="VSSQ01105186">
    <property type="protein sequence ID" value="MPN45360.1"/>
    <property type="molecule type" value="Genomic_DNA"/>
</dbReference>
<dbReference type="InterPro" id="IPR020579">
    <property type="entry name" value="Exonuc_VII_lsu_C"/>
</dbReference>